<evidence type="ECO:0000313" key="6">
    <source>
        <dbReference type="Proteomes" id="UP000722625"/>
    </source>
</evidence>
<dbReference type="SUPFAM" id="SSF51306">
    <property type="entry name" value="LexA/Signal peptidase"/>
    <property type="match status" value="1"/>
</dbReference>
<keyword evidence="6" id="KW-1185">Reference proteome</keyword>
<dbReference type="PANTHER" id="PTHR40661">
    <property type="match status" value="1"/>
</dbReference>
<reference evidence="5 6" key="1">
    <citation type="journal article" date="2018" name="Int. J. Syst. Evol. Microbiol.">
        <title>Flavobacterium chryseum sp. nov. and Flavobacterium psychroterrae sp. nov., novel environmental bacteria isolated from Antarctica.</title>
        <authorList>
            <person name="Kralova S."/>
            <person name="Svec P."/>
            <person name="Busse H.J."/>
            <person name="Stankova E."/>
            <person name="Vaczi P."/>
            <person name="Sedlacek I."/>
        </authorList>
    </citation>
    <scope>NUCLEOTIDE SEQUENCE [LARGE SCALE GENOMIC DNA]</scope>
    <source>
        <strain evidence="5 6">CCM 8827</strain>
    </source>
</reference>
<dbReference type="Gene3D" id="2.10.109.10">
    <property type="entry name" value="Umud Fragment, subunit A"/>
    <property type="match status" value="1"/>
</dbReference>
<evidence type="ECO:0000313" key="5">
    <source>
        <dbReference type="EMBL" id="MBS7233212.1"/>
    </source>
</evidence>
<dbReference type="Proteomes" id="UP000722625">
    <property type="component" value="Unassembled WGS sequence"/>
</dbReference>
<proteinExistence type="predicted"/>
<dbReference type="Pfam" id="PF00717">
    <property type="entry name" value="Peptidase_S24"/>
    <property type="match status" value="1"/>
</dbReference>
<comment type="caution">
    <text evidence="5">The sequence shown here is derived from an EMBL/GenBank/DDBJ whole genome shotgun (WGS) entry which is preliminary data.</text>
</comment>
<dbReference type="CDD" id="cd06529">
    <property type="entry name" value="S24_LexA-like"/>
    <property type="match status" value="1"/>
</dbReference>
<sequence>MAENTIQRIKQYLDYKGIRVSVLEREVGMSNGSFASQLKKNKTIGIDKLENILNRYRDINIEWLMTGDGNMIKWDVLHEKNTRLYQKTGKAIDNPEIPLYDIQTTAGIIDLFGDNENQKPVDLIRIPKISNCDGALYVTGDSMHPLLKSGDIVVYKKIYNLEQNIIWGEMYLIYVNNDDNEYFFTRFLKQSDRESYVQFVAQNPEHQTLEFPVSSIKSLALVKGSIRINSQF</sequence>
<dbReference type="RefSeq" id="WP_213305156.1">
    <property type="nucleotide sequence ID" value="NZ_JAGYVZ010000021.1"/>
</dbReference>
<evidence type="ECO:0000256" key="3">
    <source>
        <dbReference type="ARBA" id="ARBA00023163"/>
    </source>
</evidence>
<keyword evidence="2" id="KW-0238">DNA-binding</keyword>
<keyword evidence="1" id="KW-0805">Transcription regulation</keyword>
<evidence type="ECO:0000259" key="4">
    <source>
        <dbReference type="Pfam" id="PF00717"/>
    </source>
</evidence>
<accession>A0ABS5PG09</accession>
<protein>
    <submittedName>
        <fullName evidence="5">Helix-turn-helix transcriptional regulator</fullName>
    </submittedName>
</protein>
<dbReference type="InterPro" id="IPR010982">
    <property type="entry name" value="Lambda_DNA-bd_dom_sf"/>
</dbReference>
<dbReference type="InterPro" id="IPR039418">
    <property type="entry name" value="LexA-like"/>
</dbReference>
<dbReference type="EMBL" id="JAGYVZ010000021">
    <property type="protein sequence ID" value="MBS7233212.1"/>
    <property type="molecule type" value="Genomic_DNA"/>
</dbReference>
<evidence type="ECO:0000256" key="1">
    <source>
        <dbReference type="ARBA" id="ARBA00023015"/>
    </source>
</evidence>
<name>A0ABS5PG09_9FLAO</name>
<feature type="domain" description="Peptidase S24/S26A/S26B/S26C" evidence="4">
    <location>
        <begin position="98"/>
        <end position="215"/>
    </location>
</feature>
<organism evidence="5 6">
    <name type="scientific">Flavobacterium psychroterrae</name>
    <dbReference type="NCBI Taxonomy" id="2133767"/>
    <lineage>
        <taxon>Bacteria</taxon>
        <taxon>Pseudomonadati</taxon>
        <taxon>Bacteroidota</taxon>
        <taxon>Flavobacteriia</taxon>
        <taxon>Flavobacteriales</taxon>
        <taxon>Flavobacteriaceae</taxon>
        <taxon>Flavobacterium</taxon>
    </lineage>
</organism>
<gene>
    <name evidence="5" type="ORF">KHA90_19520</name>
</gene>
<dbReference type="InterPro" id="IPR036286">
    <property type="entry name" value="LexA/Signal_pep-like_sf"/>
</dbReference>
<dbReference type="PANTHER" id="PTHR40661:SF1">
    <property type="entry name" value="HTH CRO_C1-TYPE DOMAIN-CONTAINING PROTEIN"/>
    <property type="match status" value="1"/>
</dbReference>
<evidence type="ECO:0000256" key="2">
    <source>
        <dbReference type="ARBA" id="ARBA00023125"/>
    </source>
</evidence>
<keyword evidence="3" id="KW-0804">Transcription</keyword>
<dbReference type="Gene3D" id="1.10.260.40">
    <property type="entry name" value="lambda repressor-like DNA-binding domains"/>
    <property type="match status" value="1"/>
</dbReference>
<dbReference type="InterPro" id="IPR015927">
    <property type="entry name" value="Peptidase_S24_S26A/B/C"/>
</dbReference>